<dbReference type="KEGG" id="ska:CP970_19490"/>
<dbReference type="InterPro" id="IPR029058">
    <property type="entry name" value="AB_hydrolase_fold"/>
</dbReference>
<gene>
    <name evidence="3" type="ORF">CP970_19490</name>
</gene>
<accession>A0A5J6GE50</accession>
<name>A0A5J6GE50_STRKN</name>
<dbReference type="PANTHER" id="PTHR43798">
    <property type="entry name" value="MONOACYLGLYCEROL LIPASE"/>
    <property type="match status" value="1"/>
</dbReference>
<dbReference type="Gene3D" id="3.40.50.1820">
    <property type="entry name" value="alpha/beta hydrolase"/>
    <property type="match status" value="1"/>
</dbReference>
<evidence type="ECO:0000256" key="1">
    <source>
        <dbReference type="SAM" id="MobiDB-lite"/>
    </source>
</evidence>
<dbReference type="Proteomes" id="UP000325529">
    <property type="component" value="Chromosome"/>
</dbReference>
<dbReference type="PRINTS" id="PR00111">
    <property type="entry name" value="ABHYDROLASE"/>
</dbReference>
<dbReference type="EMBL" id="CP023699">
    <property type="protein sequence ID" value="QEU92802.1"/>
    <property type="molecule type" value="Genomic_DNA"/>
</dbReference>
<sequence length="296" mass="31356">MATAHVNGVTIGYDDDGPTKTPATPARTPTPTPTPALAPTPAPAPTPTLVLIHGHPFDRSMWTPQRRAFAATHRVIAPDLRGYGESTVVPGTTPLGTFAEDIAALLDHLGVREFALGGLSMGGQIVMECYRRFPDRVTGLLLADTFPAAETPEGKAHRNAMADRLLAEGMRGYADEVLDRMAAPYNPEAAAHVHRMMLAAPPEGAAAALRGRAERPDYRDLLTRVTVPSLVVVGRDDTYTPVADAEAMHAALPDSALRVVESAAHLPNLERPAEFDAAVGGWLDRVASASGVSARN</sequence>
<proteinExistence type="predicted"/>
<dbReference type="RefSeq" id="WP_150493606.1">
    <property type="nucleotide sequence ID" value="NZ_CP023699.1"/>
</dbReference>
<feature type="domain" description="AB hydrolase-1" evidence="2">
    <location>
        <begin position="49"/>
        <end position="277"/>
    </location>
</feature>
<dbReference type="GO" id="GO:0016787">
    <property type="term" value="F:hydrolase activity"/>
    <property type="evidence" value="ECO:0007669"/>
    <property type="project" value="UniProtKB-KW"/>
</dbReference>
<dbReference type="InterPro" id="IPR000073">
    <property type="entry name" value="AB_hydrolase_1"/>
</dbReference>
<dbReference type="AlphaFoldDB" id="A0A5J6GE50"/>
<keyword evidence="3" id="KW-0378">Hydrolase</keyword>
<keyword evidence="4" id="KW-1185">Reference proteome</keyword>
<dbReference type="SUPFAM" id="SSF53474">
    <property type="entry name" value="alpha/beta-Hydrolases"/>
    <property type="match status" value="1"/>
</dbReference>
<evidence type="ECO:0000259" key="2">
    <source>
        <dbReference type="Pfam" id="PF12697"/>
    </source>
</evidence>
<evidence type="ECO:0000313" key="4">
    <source>
        <dbReference type="Proteomes" id="UP000325529"/>
    </source>
</evidence>
<reference evidence="3 4" key="1">
    <citation type="submission" date="2017-09" db="EMBL/GenBank/DDBJ databases">
        <authorList>
            <person name="Lee N."/>
            <person name="Cho B.-K."/>
        </authorList>
    </citation>
    <scope>NUCLEOTIDE SEQUENCE [LARGE SCALE GENOMIC DNA]</scope>
    <source>
        <strain evidence="3 4">ATCC 12853</strain>
    </source>
</reference>
<organism evidence="3 4">
    <name type="scientific">Streptomyces kanamyceticus</name>
    <dbReference type="NCBI Taxonomy" id="1967"/>
    <lineage>
        <taxon>Bacteria</taxon>
        <taxon>Bacillati</taxon>
        <taxon>Actinomycetota</taxon>
        <taxon>Actinomycetes</taxon>
        <taxon>Kitasatosporales</taxon>
        <taxon>Streptomycetaceae</taxon>
        <taxon>Streptomyces</taxon>
    </lineage>
</organism>
<evidence type="ECO:0000313" key="3">
    <source>
        <dbReference type="EMBL" id="QEU92802.1"/>
    </source>
</evidence>
<feature type="region of interest" description="Disordered" evidence="1">
    <location>
        <begin position="1"/>
        <end position="43"/>
    </location>
</feature>
<dbReference type="InterPro" id="IPR050266">
    <property type="entry name" value="AB_hydrolase_sf"/>
</dbReference>
<protein>
    <submittedName>
        <fullName evidence="3">Alpha/beta fold hydrolase</fullName>
    </submittedName>
</protein>
<dbReference type="Pfam" id="PF12697">
    <property type="entry name" value="Abhydrolase_6"/>
    <property type="match status" value="1"/>
</dbReference>
<feature type="compositionally biased region" description="Pro residues" evidence="1">
    <location>
        <begin position="28"/>
        <end position="43"/>
    </location>
</feature>